<name>A0ABW0U661_9BACI</name>
<organism evidence="3 4">
    <name type="scientific">Aliibacillus thermotolerans</name>
    <dbReference type="NCBI Taxonomy" id="1834418"/>
    <lineage>
        <taxon>Bacteria</taxon>
        <taxon>Bacillati</taxon>
        <taxon>Bacillota</taxon>
        <taxon>Bacilli</taxon>
        <taxon>Bacillales</taxon>
        <taxon>Bacillaceae</taxon>
        <taxon>Aliibacillus</taxon>
    </lineage>
</organism>
<keyword evidence="4" id="KW-1185">Reference proteome</keyword>
<dbReference type="RefSeq" id="WP_270897537.1">
    <property type="nucleotide sequence ID" value="NZ_JBHSPF010000018.1"/>
</dbReference>
<evidence type="ECO:0000313" key="4">
    <source>
        <dbReference type="Proteomes" id="UP001596143"/>
    </source>
</evidence>
<accession>A0ABW0U661</accession>
<feature type="signal peptide" evidence="2">
    <location>
        <begin position="1"/>
        <end position="22"/>
    </location>
</feature>
<evidence type="ECO:0000256" key="1">
    <source>
        <dbReference type="SAM" id="Phobius"/>
    </source>
</evidence>
<keyword evidence="1" id="KW-0812">Transmembrane</keyword>
<proteinExistence type="predicted"/>
<comment type="caution">
    <text evidence="3">The sequence shown here is derived from an EMBL/GenBank/DDBJ whole genome shotgun (WGS) entry which is preliminary data.</text>
</comment>
<keyword evidence="1" id="KW-0472">Membrane</keyword>
<dbReference type="Proteomes" id="UP001596143">
    <property type="component" value="Unassembled WGS sequence"/>
</dbReference>
<evidence type="ECO:0000256" key="2">
    <source>
        <dbReference type="SAM" id="SignalP"/>
    </source>
</evidence>
<evidence type="ECO:0000313" key="3">
    <source>
        <dbReference type="EMBL" id="MFC5628274.1"/>
    </source>
</evidence>
<protein>
    <submittedName>
        <fullName evidence="3">Uncharacterized protein</fullName>
    </submittedName>
</protein>
<feature type="chain" id="PRO_5046753341" evidence="2">
    <location>
        <begin position="23"/>
        <end position="57"/>
    </location>
</feature>
<keyword evidence="2" id="KW-0732">Signal</keyword>
<dbReference type="EMBL" id="JBHSPF010000018">
    <property type="protein sequence ID" value="MFC5628274.1"/>
    <property type="molecule type" value="Genomic_DNA"/>
</dbReference>
<reference evidence="4" key="1">
    <citation type="journal article" date="2019" name="Int. J. Syst. Evol. Microbiol.">
        <title>The Global Catalogue of Microorganisms (GCM) 10K type strain sequencing project: providing services to taxonomists for standard genome sequencing and annotation.</title>
        <authorList>
            <consortium name="The Broad Institute Genomics Platform"/>
            <consortium name="The Broad Institute Genome Sequencing Center for Infectious Disease"/>
            <person name="Wu L."/>
            <person name="Ma J."/>
        </authorList>
    </citation>
    <scope>NUCLEOTIDE SEQUENCE [LARGE SCALE GENOMIC DNA]</scope>
    <source>
        <strain evidence="4">CGMCC 1.15790</strain>
    </source>
</reference>
<sequence>MKKWGIFLLMALFALFPSTAFAAEATWSDAEPLFLVVLSIISIVSLIYFIFSMIRNH</sequence>
<feature type="transmembrane region" description="Helical" evidence="1">
    <location>
        <begin position="32"/>
        <end position="51"/>
    </location>
</feature>
<gene>
    <name evidence="3" type="ORF">ACFPTR_05110</name>
</gene>
<keyword evidence="1" id="KW-1133">Transmembrane helix</keyword>